<dbReference type="Proteomes" id="UP000292082">
    <property type="component" value="Unassembled WGS sequence"/>
</dbReference>
<proteinExistence type="predicted"/>
<keyword evidence="2" id="KW-1185">Reference proteome</keyword>
<gene>
    <name evidence="1" type="ORF">BD310DRAFT_232219</name>
</gene>
<evidence type="ECO:0000313" key="2">
    <source>
        <dbReference type="Proteomes" id="UP000292082"/>
    </source>
</evidence>
<dbReference type="EMBL" id="ML145252">
    <property type="protein sequence ID" value="TBU52395.1"/>
    <property type="molecule type" value="Genomic_DNA"/>
</dbReference>
<name>A0A4Q9PE64_9APHY</name>
<sequence length="133" mass="14650">MSVSFCAGLLDHICSSLSIPTGVTLPLTGLAGRLKARAKDGTLRVSTGWTWLRHNLELSQAVYQRWLLRTQVGLDCDGGGLLQCGCALYFRRKLLGSDSPARAQRTCLYMRYATHIGCGAIRLHQVHVVQYAM</sequence>
<organism evidence="1 2">
    <name type="scientific">Dichomitus squalens</name>
    <dbReference type="NCBI Taxonomy" id="114155"/>
    <lineage>
        <taxon>Eukaryota</taxon>
        <taxon>Fungi</taxon>
        <taxon>Dikarya</taxon>
        <taxon>Basidiomycota</taxon>
        <taxon>Agaricomycotina</taxon>
        <taxon>Agaricomycetes</taxon>
        <taxon>Polyporales</taxon>
        <taxon>Polyporaceae</taxon>
        <taxon>Dichomitus</taxon>
    </lineage>
</organism>
<reference evidence="1 2" key="1">
    <citation type="submission" date="2019-01" db="EMBL/GenBank/DDBJ databases">
        <title>Draft genome sequences of three monokaryotic isolates of the white-rot basidiomycete fungus Dichomitus squalens.</title>
        <authorList>
            <consortium name="DOE Joint Genome Institute"/>
            <person name="Lopez S.C."/>
            <person name="Andreopoulos B."/>
            <person name="Pangilinan J."/>
            <person name="Lipzen A."/>
            <person name="Riley R."/>
            <person name="Ahrendt S."/>
            <person name="Ng V."/>
            <person name="Barry K."/>
            <person name="Daum C."/>
            <person name="Grigoriev I.V."/>
            <person name="Hilden K.S."/>
            <person name="Makela M.R."/>
            <person name="de Vries R.P."/>
        </authorList>
    </citation>
    <scope>NUCLEOTIDE SEQUENCE [LARGE SCALE GENOMIC DNA]</scope>
    <source>
        <strain evidence="1 2">CBS 464.89</strain>
    </source>
</reference>
<evidence type="ECO:0000313" key="1">
    <source>
        <dbReference type="EMBL" id="TBU52395.1"/>
    </source>
</evidence>
<dbReference type="AlphaFoldDB" id="A0A4Q9PE64"/>
<protein>
    <submittedName>
        <fullName evidence="1">Uncharacterized protein</fullName>
    </submittedName>
</protein>
<accession>A0A4Q9PE64</accession>